<reference evidence="8 9" key="2">
    <citation type="journal article" date="2011" name="Genome Res.">
        <title>Chromosome and gene copy number variation allow major structural change between species and strains of Leishmania.</title>
        <authorList>
            <person name="Rogers M.B."/>
            <person name="Hilley J.D."/>
            <person name="Dickens N.J."/>
            <person name="Wilkes J."/>
            <person name="Bates P.A."/>
            <person name="Depledge D.P."/>
            <person name="Harris D."/>
            <person name="Her Y."/>
            <person name="Herzyk P."/>
            <person name="Imamura H."/>
            <person name="Otto T.D."/>
            <person name="Sanders M."/>
            <person name="Seeger K."/>
            <person name="Dujardin J.C."/>
            <person name="Berriman M."/>
            <person name="Smith D.F."/>
            <person name="Hertz-Fowler C."/>
            <person name="Mottram J.C."/>
        </authorList>
    </citation>
    <scope>NUCLEOTIDE SEQUENCE [LARGE SCALE GENOMIC DNA]</scope>
    <source>
        <strain evidence="9">MHOM/IL/81/Friedlin</strain>
    </source>
</reference>
<dbReference type="GO" id="GO:0005737">
    <property type="term" value="C:cytoplasm"/>
    <property type="evidence" value="ECO:0000266"/>
    <property type="project" value="GeneDB"/>
</dbReference>
<dbReference type="GO" id="GO:0015179">
    <property type="term" value="F:L-amino acid transmembrane transporter activity"/>
    <property type="evidence" value="ECO:0000318"/>
    <property type="project" value="GO_Central"/>
</dbReference>
<dbReference type="eggNOG" id="KOG1305">
    <property type="taxonomic scope" value="Eukaryota"/>
</dbReference>
<dbReference type="PANTHER" id="PTHR22950:SF649">
    <property type="entry name" value="ACID TRANSPORTER, PUTATIVE-RELATED"/>
    <property type="match status" value="1"/>
</dbReference>
<evidence type="ECO:0000256" key="3">
    <source>
        <dbReference type="ARBA" id="ARBA00022989"/>
    </source>
</evidence>
<dbReference type="FunCoup" id="Q4Q509">
    <property type="interactions" value="172"/>
</dbReference>
<sequence>MSGANHHHHHHCSDSDGGSAPLPEELATNYPYTETGDNVLAAGSAAATKMKGTADESYSVSSVDGPAVPQANSTGVRGVIERVYSIIPHGGVVANIYNLASATLGAGIVSVPSGFHQSGMVVSVVLLAVVCACTIYSIRLLGQAKLKTGLRSYEEMARGMLGRGWDYFAAFLMLMFCWGTCVGYVISVGDLLSPMLDGPNTNAFLKTDSGHRILIGLIWFVGMFTLSLPKEINSLRYASVVGVSFVIFFVICVIVHSARNGLKNGIRKDIVLVNNGMPAVNGLTLFIFAFICQVNVFEIFDEMQKPTLGRMTRDATISMLVVAFLNFFSGFFGYCDFGAEVDGSILLLYRPLEEPLFMISYIGICIKLCVGFAICIQPSRDAIYYCLGMGKTSDVKDWLNWIVSGFLALAALICGLFIPSINIVFSLLGGICGGFLGFMFPAYFFIYSGDFTLKKVGILNYLGCIVLIVGGVVAVVFGTAVAIFSEIP</sequence>
<evidence type="ECO:0000259" key="7">
    <source>
        <dbReference type="Pfam" id="PF01490"/>
    </source>
</evidence>
<dbReference type="GO" id="GO:0005634">
    <property type="term" value="C:nucleus"/>
    <property type="evidence" value="ECO:0000266"/>
    <property type="project" value="GeneDB"/>
</dbReference>
<keyword evidence="9" id="KW-1185">Reference proteome</keyword>
<dbReference type="EMBL" id="FR796428">
    <property type="protein sequence ID" value="CAJ08793.1"/>
    <property type="molecule type" value="Genomic_DNA"/>
</dbReference>
<dbReference type="VEuPathDB" id="TriTrypDB:LMJFC_320036900"/>
<dbReference type="AlphaFoldDB" id="Q4Q509"/>
<dbReference type="STRING" id="5664.Q4Q509"/>
<dbReference type="InterPro" id="IPR013057">
    <property type="entry name" value="AA_transpt_TM"/>
</dbReference>
<evidence type="ECO:0000256" key="5">
    <source>
        <dbReference type="SAM" id="MobiDB-lite"/>
    </source>
</evidence>
<keyword evidence="4 6" id="KW-0472">Membrane</keyword>
<feature type="transmembrane region" description="Helical" evidence="6">
    <location>
        <begin position="317"/>
        <end position="335"/>
    </location>
</feature>
<dbReference type="GO" id="GO:0016020">
    <property type="term" value="C:membrane"/>
    <property type="evidence" value="ECO:0000318"/>
    <property type="project" value="GO_Central"/>
</dbReference>
<evidence type="ECO:0000313" key="8">
    <source>
        <dbReference type="EMBL" id="CAJ08793.1"/>
    </source>
</evidence>
<feature type="transmembrane region" description="Helical" evidence="6">
    <location>
        <begin position="458"/>
        <end position="484"/>
    </location>
</feature>
<evidence type="ECO:0000313" key="9">
    <source>
        <dbReference type="Proteomes" id="UP000000542"/>
    </source>
</evidence>
<dbReference type="RefSeq" id="XP_001685589.1">
    <property type="nucleotide sequence ID" value="XM_001685537.1"/>
</dbReference>
<dbReference type="HOGENOM" id="CLU_009020_5_1_1"/>
<dbReference type="VEuPathDB" id="TriTrypDB:LMJSD75_320034300"/>
<organism evidence="8 9">
    <name type="scientific">Leishmania major</name>
    <dbReference type="NCBI Taxonomy" id="5664"/>
    <lineage>
        <taxon>Eukaryota</taxon>
        <taxon>Discoba</taxon>
        <taxon>Euglenozoa</taxon>
        <taxon>Kinetoplastea</taxon>
        <taxon>Metakinetoplastina</taxon>
        <taxon>Trypanosomatida</taxon>
        <taxon>Trypanosomatidae</taxon>
        <taxon>Leishmaniinae</taxon>
        <taxon>Leishmania</taxon>
    </lineage>
</organism>
<evidence type="ECO:0000256" key="6">
    <source>
        <dbReference type="SAM" id="Phobius"/>
    </source>
</evidence>
<keyword evidence="3 6" id="KW-1133">Transmembrane helix</keyword>
<dbReference type="PANTHER" id="PTHR22950">
    <property type="entry name" value="AMINO ACID TRANSPORTER"/>
    <property type="match status" value="1"/>
</dbReference>
<feature type="transmembrane region" description="Helical" evidence="6">
    <location>
        <begin position="167"/>
        <end position="189"/>
    </location>
</feature>
<feature type="domain" description="Amino acid transporter transmembrane" evidence="7">
    <location>
        <begin position="94"/>
        <end position="483"/>
    </location>
</feature>
<evidence type="ECO:0000256" key="4">
    <source>
        <dbReference type="ARBA" id="ARBA00023136"/>
    </source>
</evidence>
<dbReference type="GO" id="GO:0020016">
    <property type="term" value="C:ciliary pocket"/>
    <property type="evidence" value="ECO:0000266"/>
    <property type="project" value="GeneDB"/>
</dbReference>
<dbReference type="VEuPathDB" id="TriTrypDB:LmjF.32.2660"/>
<feature type="transmembrane region" description="Helical" evidence="6">
    <location>
        <begin position="424"/>
        <end position="446"/>
    </location>
</feature>
<dbReference type="VEuPathDB" id="TriTrypDB:LMJLV39_320034000"/>
<dbReference type="GeneID" id="5656386"/>
<protein>
    <submittedName>
        <fullName evidence="8">Putative amino acid transporter</fullName>
    </submittedName>
</protein>
<dbReference type="Proteomes" id="UP000000542">
    <property type="component" value="Chromosome 32"/>
</dbReference>
<feature type="transmembrane region" description="Helical" evidence="6">
    <location>
        <begin position="398"/>
        <end position="418"/>
    </location>
</feature>
<feature type="region of interest" description="Disordered" evidence="5">
    <location>
        <begin position="1"/>
        <end position="29"/>
    </location>
</feature>
<feature type="transmembrane region" description="Helical" evidence="6">
    <location>
        <begin position="120"/>
        <end position="141"/>
    </location>
</feature>
<feature type="transmembrane region" description="Helical" evidence="6">
    <location>
        <begin position="278"/>
        <end position="297"/>
    </location>
</feature>
<dbReference type="GO" id="GO:0015819">
    <property type="term" value="P:lysine transport"/>
    <property type="evidence" value="ECO:0000266"/>
    <property type="project" value="GeneDB"/>
</dbReference>
<reference evidence="8 9" key="1">
    <citation type="journal article" date="2005" name="Science">
        <title>The genome of the kinetoplastid parasite, Leishmania major.</title>
        <authorList>
            <person name="Ivens A.C."/>
            <person name="Peacock C.S."/>
            <person name="Worthey E.A."/>
            <person name="Murphy L."/>
            <person name="Aggarwal G."/>
            <person name="Berriman M."/>
            <person name="Sisk E."/>
            <person name="Rajandream M.A."/>
            <person name="Adlem E."/>
            <person name="Aert R."/>
            <person name="Anupama A."/>
            <person name="Apostolou Z."/>
            <person name="Attipoe P."/>
            <person name="Bason N."/>
            <person name="Bauser C."/>
            <person name="Beck A."/>
            <person name="Beverley S.M."/>
            <person name="Bianchettin G."/>
            <person name="Borzym K."/>
            <person name="Bothe G."/>
            <person name="Bruschi C.V."/>
            <person name="Collins M."/>
            <person name="Cadag E."/>
            <person name="Ciarloni L."/>
            <person name="Clayton C."/>
            <person name="Coulson R.M."/>
            <person name="Cronin A."/>
            <person name="Cruz A.K."/>
            <person name="Davies R.M."/>
            <person name="De Gaudenzi J."/>
            <person name="Dobson D.E."/>
            <person name="Duesterhoeft A."/>
            <person name="Fazelina G."/>
            <person name="Fosker N."/>
            <person name="Frasch A.C."/>
            <person name="Fraser A."/>
            <person name="Fuchs M."/>
            <person name="Gabel C."/>
            <person name="Goble A."/>
            <person name="Goffeau A."/>
            <person name="Harris D."/>
            <person name="Hertz-Fowler C."/>
            <person name="Hilbert H."/>
            <person name="Horn D."/>
            <person name="Huang Y."/>
            <person name="Klages S."/>
            <person name="Knights A."/>
            <person name="Kube M."/>
            <person name="Larke N."/>
            <person name="Litvin L."/>
            <person name="Lord A."/>
            <person name="Louie T."/>
            <person name="Marra M."/>
            <person name="Masuy D."/>
            <person name="Matthews K."/>
            <person name="Michaeli S."/>
            <person name="Mottram J.C."/>
            <person name="Muller-Auer S."/>
            <person name="Munden H."/>
            <person name="Nelson S."/>
            <person name="Norbertczak H."/>
            <person name="Oliver K."/>
            <person name="O'neil S."/>
            <person name="Pentony M."/>
            <person name="Pohl T.M."/>
            <person name="Price C."/>
            <person name="Purnelle B."/>
            <person name="Quail M.A."/>
            <person name="Rabbinowitsch E."/>
            <person name="Reinhardt R."/>
            <person name="Rieger M."/>
            <person name="Rinta J."/>
            <person name="Robben J."/>
            <person name="Robertson L."/>
            <person name="Ruiz J.C."/>
            <person name="Rutter S."/>
            <person name="Saunders D."/>
            <person name="Schafer M."/>
            <person name="Schein J."/>
            <person name="Schwartz D.C."/>
            <person name="Seeger K."/>
            <person name="Seyler A."/>
            <person name="Sharp S."/>
            <person name="Shin H."/>
            <person name="Sivam D."/>
            <person name="Squares R."/>
            <person name="Squares S."/>
            <person name="Tosato V."/>
            <person name="Vogt C."/>
            <person name="Volckaert G."/>
            <person name="Wambutt R."/>
            <person name="Warren T."/>
            <person name="Wedler H."/>
            <person name="Woodward J."/>
            <person name="Zhou S."/>
            <person name="Zimmermann W."/>
            <person name="Smith D.F."/>
            <person name="Blackwell J.M."/>
            <person name="Stuart K.D."/>
            <person name="Barrell B."/>
            <person name="Myler P.J."/>
        </authorList>
    </citation>
    <scope>NUCLEOTIDE SEQUENCE [LARGE SCALE GENOMIC DNA]</scope>
    <source>
        <strain evidence="9">MHOM/IL/81/Friedlin</strain>
    </source>
</reference>
<dbReference type="InParanoid" id="Q4Q509"/>
<dbReference type="GO" id="GO:0020023">
    <property type="term" value="C:kinetoplast"/>
    <property type="evidence" value="ECO:0000266"/>
    <property type="project" value="GeneDB"/>
</dbReference>
<proteinExistence type="predicted"/>
<dbReference type="Pfam" id="PF01490">
    <property type="entry name" value="Aa_trans"/>
    <property type="match status" value="1"/>
</dbReference>
<feature type="transmembrane region" description="Helical" evidence="6">
    <location>
        <begin position="209"/>
        <end position="228"/>
    </location>
</feature>
<feature type="transmembrane region" description="Helical" evidence="6">
    <location>
        <begin position="355"/>
        <end position="377"/>
    </location>
</feature>
<feature type="compositionally biased region" description="Basic residues" evidence="5">
    <location>
        <begin position="1"/>
        <end position="11"/>
    </location>
</feature>
<keyword evidence="2 6" id="KW-0812">Transmembrane</keyword>
<name>Q4Q509_LEIMA</name>
<dbReference type="OMA" id="FLFFGSQ"/>
<evidence type="ECO:0000256" key="1">
    <source>
        <dbReference type="ARBA" id="ARBA00004141"/>
    </source>
</evidence>
<feature type="transmembrane region" description="Helical" evidence="6">
    <location>
        <begin position="235"/>
        <end position="258"/>
    </location>
</feature>
<dbReference type="GO" id="GO:0015189">
    <property type="term" value="F:L-lysine transmembrane transporter activity"/>
    <property type="evidence" value="ECO:0000266"/>
    <property type="project" value="GeneDB"/>
</dbReference>
<evidence type="ECO:0000256" key="2">
    <source>
        <dbReference type="ARBA" id="ARBA00022692"/>
    </source>
</evidence>
<dbReference type="GO" id="GO:0005886">
    <property type="term" value="C:plasma membrane"/>
    <property type="evidence" value="ECO:0000266"/>
    <property type="project" value="GeneDB"/>
</dbReference>
<gene>
    <name evidence="8" type="primary">AAT16</name>
    <name evidence="8" type="ORF">LMJF_32_2660</name>
</gene>
<accession>Q4Q509</accession>
<dbReference type="GO" id="GO:0003333">
    <property type="term" value="P:amino acid transmembrane transport"/>
    <property type="evidence" value="ECO:0000318"/>
    <property type="project" value="GO_Central"/>
</dbReference>
<comment type="subcellular location">
    <subcellularLocation>
        <location evidence="1">Membrane</location>
        <topology evidence="1">Multi-pass membrane protein</topology>
    </subcellularLocation>
</comment>
<dbReference type="KEGG" id="lma:LMJF_32_2660"/>